<feature type="coiled-coil region" evidence="1">
    <location>
        <begin position="141"/>
        <end position="168"/>
    </location>
</feature>
<protein>
    <submittedName>
        <fullName evidence="3">14777_t:CDS:1</fullName>
    </submittedName>
</protein>
<comment type="caution">
    <text evidence="3">The sequence shown here is derived from an EMBL/GenBank/DDBJ whole genome shotgun (WGS) entry which is preliminary data.</text>
</comment>
<feature type="compositionally biased region" description="Low complexity" evidence="2">
    <location>
        <begin position="454"/>
        <end position="470"/>
    </location>
</feature>
<reference evidence="3" key="1">
    <citation type="submission" date="2021-06" db="EMBL/GenBank/DDBJ databases">
        <authorList>
            <person name="Kallberg Y."/>
            <person name="Tangrot J."/>
            <person name="Rosling A."/>
        </authorList>
    </citation>
    <scope>NUCLEOTIDE SEQUENCE</scope>
    <source>
        <strain evidence="3">FL966</strain>
    </source>
</reference>
<evidence type="ECO:0000313" key="3">
    <source>
        <dbReference type="EMBL" id="CAG8562054.1"/>
    </source>
</evidence>
<evidence type="ECO:0000256" key="2">
    <source>
        <dbReference type="SAM" id="MobiDB-lite"/>
    </source>
</evidence>
<organism evidence="3 4">
    <name type="scientific">Cetraspora pellucida</name>
    <dbReference type="NCBI Taxonomy" id="1433469"/>
    <lineage>
        <taxon>Eukaryota</taxon>
        <taxon>Fungi</taxon>
        <taxon>Fungi incertae sedis</taxon>
        <taxon>Mucoromycota</taxon>
        <taxon>Glomeromycotina</taxon>
        <taxon>Glomeromycetes</taxon>
        <taxon>Diversisporales</taxon>
        <taxon>Gigasporaceae</taxon>
        <taxon>Cetraspora</taxon>
    </lineage>
</organism>
<feature type="compositionally biased region" description="Polar residues" evidence="2">
    <location>
        <begin position="56"/>
        <end position="71"/>
    </location>
</feature>
<feature type="coiled-coil region" evidence="1">
    <location>
        <begin position="322"/>
        <end position="352"/>
    </location>
</feature>
<feature type="region of interest" description="Disordered" evidence="2">
    <location>
        <begin position="1"/>
        <end position="134"/>
    </location>
</feature>
<keyword evidence="1" id="KW-0175">Coiled coil</keyword>
<name>A0A9N9BB75_9GLOM</name>
<feature type="compositionally biased region" description="Acidic residues" evidence="2">
    <location>
        <begin position="487"/>
        <end position="499"/>
    </location>
</feature>
<evidence type="ECO:0000256" key="1">
    <source>
        <dbReference type="SAM" id="Coils"/>
    </source>
</evidence>
<dbReference type="EMBL" id="CAJVQA010002959">
    <property type="protein sequence ID" value="CAG8562054.1"/>
    <property type="molecule type" value="Genomic_DNA"/>
</dbReference>
<dbReference type="Proteomes" id="UP000789759">
    <property type="component" value="Unassembled WGS sequence"/>
</dbReference>
<gene>
    <name evidence="3" type="ORF">CPELLU_LOCUS5250</name>
</gene>
<dbReference type="AlphaFoldDB" id="A0A9N9BB75"/>
<keyword evidence="4" id="KW-1185">Reference proteome</keyword>
<evidence type="ECO:0000313" key="4">
    <source>
        <dbReference type="Proteomes" id="UP000789759"/>
    </source>
</evidence>
<feature type="compositionally biased region" description="Low complexity" evidence="2">
    <location>
        <begin position="119"/>
        <end position="134"/>
    </location>
</feature>
<proteinExistence type="predicted"/>
<feature type="compositionally biased region" description="Basic and acidic residues" evidence="2">
    <location>
        <begin position="93"/>
        <end position="103"/>
    </location>
</feature>
<feature type="compositionally biased region" description="Basic and acidic residues" evidence="2">
    <location>
        <begin position="397"/>
        <end position="406"/>
    </location>
</feature>
<feature type="region of interest" description="Disordered" evidence="2">
    <location>
        <begin position="397"/>
        <end position="557"/>
    </location>
</feature>
<dbReference type="OrthoDB" id="2447587at2759"/>
<accession>A0A9N9BB75</accession>
<sequence length="641" mass="73878">MTDYTLSSPTTPRVRRSTTRNYRDYTSFDEAEESDYDKRHNNNNGSIINGPVNSRWRANSINSTYTPSFTQGRRFDINEPDSNNNNSRRRRGRNWETDDELFKSSHRKSLPPQLPSPISPLYSPHNTIDESTTTRSLLNLLNSERTKRRELQKEYDSTAEALRELQQKHDDDIADMECDIQVLRDALLKESKANTQLSKLLRETRGKFLEDMKSWEKSWNLKVSEMEAQGKELQKAFDDAWNHLEKEEREVIRLREENNSLRKQLNNRSIDPPVINRLNLEDVRKVGYLEDRDDLSVCTDSKHPTEFNEISDTESVANYSKISELTDRISELENELIKLKECNQKYEFLLKDKDAEKHSALKQLEEKYEKKIKLLHASNTINQSTIEKLSQELRKAKFSERERDPLSKLQQKQLYPFRPHTPVKQSSSEQDDSRVQQNKRKILAGISNKERKNSLTSTNSSSFASASNRSGCVEEKDEIPNANNEYVEGELESEEEDDHDDRSSSLCTSSEVCAQSRLGSEEATSVTDPHTECHDQSDSSSLLRQQQHNRVKNNESAEDDILDMFLSEIEDYRLPPRGHFSAAEFTDDDDYTLDKFDDVSVSRRHSITSKSGMGTEGSVVSKLSQFSNISKGQISDDDGIL</sequence>